<organism evidence="1 2">
    <name type="scientific">Elysia crispata</name>
    <name type="common">lettuce slug</name>
    <dbReference type="NCBI Taxonomy" id="231223"/>
    <lineage>
        <taxon>Eukaryota</taxon>
        <taxon>Metazoa</taxon>
        <taxon>Spiralia</taxon>
        <taxon>Lophotrochozoa</taxon>
        <taxon>Mollusca</taxon>
        <taxon>Gastropoda</taxon>
        <taxon>Heterobranchia</taxon>
        <taxon>Euthyneura</taxon>
        <taxon>Panpulmonata</taxon>
        <taxon>Sacoglossa</taxon>
        <taxon>Placobranchoidea</taxon>
        <taxon>Plakobranchidae</taxon>
        <taxon>Elysia</taxon>
    </lineage>
</organism>
<keyword evidence="2" id="KW-1185">Reference proteome</keyword>
<reference evidence="1" key="1">
    <citation type="journal article" date="2023" name="G3 (Bethesda)">
        <title>A reference genome for the long-term kleptoplast-retaining sea slug Elysia crispata morphotype clarki.</title>
        <authorList>
            <person name="Eastman K.E."/>
            <person name="Pendleton A.L."/>
            <person name="Shaikh M.A."/>
            <person name="Suttiyut T."/>
            <person name="Ogas R."/>
            <person name="Tomko P."/>
            <person name="Gavelis G."/>
            <person name="Widhalm J.R."/>
            <person name="Wisecaver J.H."/>
        </authorList>
    </citation>
    <scope>NUCLEOTIDE SEQUENCE</scope>
    <source>
        <strain evidence="1">ECLA1</strain>
    </source>
</reference>
<dbReference type="Proteomes" id="UP001283361">
    <property type="component" value="Unassembled WGS sequence"/>
</dbReference>
<accession>A0AAE1CR34</accession>
<dbReference type="AlphaFoldDB" id="A0AAE1CR34"/>
<evidence type="ECO:0000313" key="1">
    <source>
        <dbReference type="EMBL" id="KAK3729487.1"/>
    </source>
</evidence>
<dbReference type="EMBL" id="JAWDGP010007140">
    <property type="protein sequence ID" value="KAK3729487.1"/>
    <property type="molecule type" value="Genomic_DNA"/>
</dbReference>
<evidence type="ECO:0000313" key="2">
    <source>
        <dbReference type="Proteomes" id="UP001283361"/>
    </source>
</evidence>
<proteinExistence type="predicted"/>
<comment type="caution">
    <text evidence="1">The sequence shown here is derived from an EMBL/GenBank/DDBJ whole genome shotgun (WGS) entry which is preliminary data.</text>
</comment>
<gene>
    <name evidence="1" type="ORF">RRG08_044002</name>
</gene>
<name>A0AAE1CR34_9GAST</name>
<protein>
    <submittedName>
        <fullName evidence="1">Uncharacterized protein</fullName>
    </submittedName>
</protein>
<sequence length="158" mass="17737">MFYLHLLTRQPIRLGAVGCFMFYLHPLTRQPISLGAVGCFMFYLHLLTRQPIRLGAVGCFMFYLHPLTRQPISLGAVGCFSHVLPSFRDHASIDLFVQYICESSSHASLSCCLALVSPPANIWLCLAMPCCQRNSTLTRRCDQLLPATTPSDTPWTAW</sequence>